<dbReference type="Pfam" id="PF17337">
    <property type="entry name" value="Gal_GalNac_35kD"/>
    <property type="match status" value="1"/>
</dbReference>
<feature type="signal peptide" evidence="1">
    <location>
        <begin position="1"/>
        <end position="15"/>
    </location>
</feature>
<keyword evidence="1" id="KW-0732">Signal</keyword>
<protein>
    <submittedName>
        <fullName evidence="2">Galactose-inhibitable lectin 35 kDa subunit</fullName>
    </submittedName>
</protein>
<dbReference type="VEuPathDB" id="AmoebaDB:EHI7A_044310"/>
<proteinExistence type="evidence at transcript level"/>
<feature type="chain" id="PRO_5012384481" evidence="1">
    <location>
        <begin position="16"/>
        <end position="288"/>
    </location>
</feature>
<dbReference type="VEuPathDB" id="AmoebaDB:KM1_082970"/>
<name>A0A060N502_ENTHI</name>
<evidence type="ECO:0000256" key="1">
    <source>
        <dbReference type="SAM" id="SignalP"/>
    </source>
</evidence>
<dbReference type="VEuPathDB" id="AmoebaDB:EHI8A_227050"/>
<dbReference type="GO" id="GO:0030246">
    <property type="term" value="F:carbohydrate binding"/>
    <property type="evidence" value="ECO:0007669"/>
    <property type="project" value="UniProtKB-KW"/>
</dbReference>
<dbReference type="InterPro" id="IPR035310">
    <property type="entry name" value="Gal_GalNac_light_su_1"/>
</dbReference>
<accession>A0A060N502</accession>
<organism evidence="2">
    <name type="scientific">Entamoeba histolytica</name>
    <dbReference type="NCBI Taxonomy" id="5759"/>
    <lineage>
        <taxon>Eukaryota</taxon>
        <taxon>Amoebozoa</taxon>
        <taxon>Evosea</taxon>
        <taxon>Archamoebae</taxon>
        <taxon>Mastigamoebida</taxon>
        <taxon>Entamoebidae</taxon>
        <taxon>Entamoeba</taxon>
    </lineage>
</organism>
<sequence>MIILVLLISYSFGKTQDGKDQLSPNYPYGKMNKDVNFNNHFTSAVDSYQIQQYAENGVFSANQENYVRAKCKTCCRVIFASDYNYKTDKQFTDEDDKKGDERYVMDMEFDDKRSVRFRNGGYEQNILLRPLKQGNELQFFEFAPYRMYTSYAIPKRVHDIRGGANEGATLIIWPKNPPLSDAPGTRNQRFVYVHPYKTEWYPEYHSTVNYILNGRTFKKTLEWPTYKRHFYLPYRLDIDLCYQARKATEDRSTWTGNKNLNTTSKSYQIVASRCNATEAKQIFIPVFA</sequence>
<keyword evidence="2" id="KW-0430">Lectin</keyword>
<dbReference type="VEuPathDB" id="AmoebaDB:EHI5A_013340"/>
<dbReference type="VEuPathDB" id="AmoebaDB:EHI_035690"/>
<dbReference type="AlphaFoldDB" id="A0A060N502"/>
<reference evidence="2" key="1">
    <citation type="submission" date="2012-06" db="EMBL/GenBank/DDBJ databases">
        <title>Short 5' UTR of Entamoeba genes.</title>
        <authorList>
            <person name="Hiranuka K."/>
            <person name="Kumagai M."/>
            <person name="Wakaguri H."/>
            <person name="Suzuki Y."/>
            <person name="Sugano S."/>
            <person name="Watanabe J."/>
            <person name="Makioka A."/>
        </authorList>
    </citation>
    <scope>NUCLEOTIDE SEQUENCE</scope>
    <source>
        <strain evidence="2">HM-1:IMSS</strain>
    </source>
</reference>
<dbReference type="EMBL" id="AK419478">
    <property type="protein sequence ID" value="BAN38156.1"/>
    <property type="molecule type" value="mRNA"/>
</dbReference>
<evidence type="ECO:0000313" key="2">
    <source>
        <dbReference type="EMBL" id="BAN38156.1"/>
    </source>
</evidence>